<feature type="transmembrane region" description="Helical" evidence="12">
    <location>
        <begin position="21"/>
        <end position="40"/>
    </location>
</feature>
<feature type="transmembrane region" description="Helical" evidence="12">
    <location>
        <begin position="105"/>
        <end position="129"/>
    </location>
</feature>
<dbReference type="GO" id="GO:0016020">
    <property type="term" value="C:membrane"/>
    <property type="evidence" value="ECO:0007669"/>
    <property type="project" value="UniProtKB-SubCell"/>
</dbReference>
<comment type="caution">
    <text evidence="13">The sequence shown here is derived from an EMBL/GenBank/DDBJ whole genome shotgun (WGS) entry which is preliminary data.</text>
</comment>
<keyword evidence="3 12" id="KW-0812">Transmembrane</keyword>
<evidence type="ECO:0000256" key="2">
    <source>
        <dbReference type="ARBA" id="ARBA00022475"/>
    </source>
</evidence>
<dbReference type="GO" id="GO:0006784">
    <property type="term" value="P:heme A biosynthetic process"/>
    <property type="evidence" value="ECO:0007669"/>
    <property type="project" value="InterPro"/>
</dbReference>
<keyword evidence="6" id="KW-0560">Oxidoreductase</keyword>
<dbReference type="InterPro" id="IPR003780">
    <property type="entry name" value="COX15/CtaA_fam"/>
</dbReference>
<comment type="subcellular location">
    <subcellularLocation>
        <location evidence="1">Membrane</location>
        <topology evidence="1">Multi-pass membrane protein</topology>
    </subcellularLocation>
</comment>
<evidence type="ECO:0000256" key="12">
    <source>
        <dbReference type="SAM" id="Phobius"/>
    </source>
</evidence>
<evidence type="ECO:0000256" key="6">
    <source>
        <dbReference type="ARBA" id="ARBA00023002"/>
    </source>
</evidence>
<dbReference type="OrthoDB" id="128939at2"/>
<evidence type="ECO:0000256" key="1">
    <source>
        <dbReference type="ARBA" id="ARBA00004141"/>
    </source>
</evidence>
<evidence type="ECO:0000256" key="11">
    <source>
        <dbReference type="ARBA" id="ARBA00023444"/>
    </source>
</evidence>
<dbReference type="RefSeq" id="WP_068258528.1">
    <property type="nucleotide sequence ID" value="NZ_LWSK01000005.1"/>
</dbReference>
<dbReference type="PANTHER" id="PTHR35457">
    <property type="entry name" value="HEME A SYNTHASE"/>
    <property type="match status" value="1"/>
</dbReference>
<keyword evidence="7" id="KW-0408">Iron</keyword>
<reference evidence="13 14" key="1">
    <citation type="submission" date="2019-08" db="EMBL/GenBank/DDBJ databases">
        <title>Deep-cultivation of Planctomycetes and their phenomic and genomic characterization uncovers novel biology.</title>
        <authorList>
            <person name="Wiegand S."/>
            <person name="Jogler M."/>
            <person name="Boedeker C."/>
            <person name="Pinto D."/>
            <person name="Vollmers J."/>
            <person name="Rivas-Marin E."/>
            <person name="Kohn T."/>
            <person name="Peeters S.H."/>
            <person name="Heuer A."/>
            <person name="Rast P."/>
            <person name="Oberbeckmann S."/>
            <person name="Bunk B."/>
            <person name="Jeske O."/>
            <person name="Meyerdierks A."/>
            <person name="Storesund J.E."/>
            <person name="Kallscheuer N."/>
            <person name="Luecker S."/>
            <person name="Lage O.M."/>
            <person name="Pohl T."/>
            <person name="Merkel B.J."/>
            <person name="Hornburger P."/>
            <person name="Mueller R.-W."/>
            <person name="Bruemmer F."/>
            <person name="Labrenz M."/>
            <person name="Spormann A.M."/>
            <person name="Op Den Camp H."/>
            <person name="Overmann J."/>
            <person name="Amann R."/>
            <person name="Jetten M.S.M."/>
            <person name="Mascher T."/>
            <person name="Medema M.H."/>
            <person name="Devos D.P."/>
            <person name="Kaster A.-K."/>
            <person name="Ovreas L."/>
            <person name="Rohde M."/>
            <person name="Galperin M.Y."/>
            <person name="Jogler C."/>
        </authorList>
    </citation>
    <scope>NUCLEOTIDE SEQUENCE [LARGE SCALE GENOMIC DNA]</scope>
    <source>
        <strain evidence="13 14">LF1</strain>
    </source>
</reference>
<evidence type="ECO:0000256" key="9">
    <source>
        <dbReference type="ARBA" id="ARBA00023136"/>
    </source>
</evidence>
<evidence type="ECO:0000256" key="8">
    <source>
        <dbReference type="ARBA" id="ARBA00023133"/>
    </source>
</evidence>
<feature type="transmembrane region" description="Helical" evidence="12">
    <location>
        <begin position="80"/>
        <end position="98"/>
    </location>
</feature>
<sequence length="338" mass="37315">MTAVNSSDEIAPSRMLHRLTVLIVCLVWPLIWVGGLVTTYDAGMSVPDWPGTYGYNLFLYPYKTWLFGPFDLFIEHGHRLLGAVVGFVAIGIVIAAFWKENRRWVRWLCVALLLMVIAQGALGGVRVVLSDRTLAMVHGCFGPAFFAICVILAVVTGRRWRQDSDAERLRSSTSILTPTKKLAALAISLVVLSYVQLLLGAMMRHVQPTTSAGHFAGIVSTHILTAFFLWAMTGLVWLRLRRCGDLTLSRPGGILIFLVAVQIALGIGTWVVNYGWPSFMTWVPGSQSFLVQAKGFVDSMIVTGHVATGSLILAVSAMLCVRLFHRRWQAKQDRLVAT</sequence>
<keyword evidence="2" id="KW-1003">Cell membrane</keyword>
<dbReference type="EMBL" id="VRLW01000001">
    <property type="protein sequence ID" value="KAA1260393.1"/>
    <property type="molecule type" value="Genomic_DNA"/>
</dbReference>
<evidence type="ECO:0000313" key="14">
    <source>
        <dbReference type="Proteomes" id="UP000322699"/>
    </source>
</evidence>
<organism evidence="13 14">
    <name type="scientific">Rubripirellula obstinata</name>
    <dbReference type="NCBI Taxonomy" id="406547"/>
    <lineage>
        <taxon>Bacteria</taxon>
        <taxon>Pseudomonadati</taxon>
        <taxon>Planctomycetota</taxon>
        <taxon>Planctomycetia</taxon>
        <taxon>Pirellulales</taxon>
        <taxon>Pirellulaceae</taxon>
        <taxon>Rubripirellula</taxon>
    </lineage>
</organism>
<dbReference type="Proteomes" id="UP000322699">
    <property type="component" value="Unassembled WGS sequence"/>
</dbReference>
<keyword evidence="5 12" id="KW-1133">Transmembrane helix</keyword>
<evidence type="ECO:0000313" key="13">
    <source>
        <dbReference type="EMBL" id="KAA1260393.1"/>
    </source>
</evidence>
<feature type="transmembrane region" description="Helical" evidence="12">
    <location>
        <begin position="296"/>
        <end position="324"/>
    </location>
</feature>
<dbReference type="AlphaFoldDB" id="A0A5B1CM19"/>
<dbReference type="GO" id="GO:0016491">
    <property type="term" value="F:oxidoreductase activity"/>
    <property type="evidence" value="ECO:0007669"/>
    <property type="project" value="UniProtKB-KW"/>
</dbReference>
<dbReference type="Pfam" id="PF02628">
    <property type="entry name" value="COX15-CtaA"/>
    <property type="match status" value="1"/>
</dbReference>
<gene>
    <name evidence="13" type="primary">ctaA</name>
    <name evidence="13" type="ORF">LF1_29330</name>
</gene>
<keyword evidence="8" id="KW-0350">Heme biosynthesis</keyword>
<protein>
    <submittedName>
        <fullName evidence="13">Heme A synthase</fullName>
    </submittedName>
</protein>
<evidence type="ECO:0000256" key="7">
    <source>
        <dbReference type="ARBA" id="ARBA00023004"/>
    </source>
</evidence>
<evidence type="ECO:0000256" key="10">
    <source>
        <dbReference type="ARBA" id="ARBA00023157"/>
    </source>
</evidence>
<keyword evidence="4" id="KW-0479">Metal-binding</keyword>
<feature type="transmembrane region" description="Helical" evidence="12">
    <location>
        <begin position="215"/>
        <end position="240"/>
    </location>
</feature>
<dbReference type="PANTHER" id="PTHR35457:SF1">
    <property type="entry name" value="HEME A SYNTHASE"/>
    <property type="match status" value="1"/>
</dbReference>
<dbReference type="InterPro" id="IPR050450">
    <property type="entry name" value="COX15/CtaA_HemeA_synthase"/>
</dbReference>
<feature type="transmembrane region" description="Helical" evidence="12">
    <location>
        <begin position="252"/>
        <end position="276"/>
    </location>
</feature>
<dbReference type="GO" id="GO:0046872">
    <property type="term" value="F:metal ion binding"/>
    <property type="evidence" value="ECO:0007669"/>
    <property type="project" value="UniProtKB-KW"/>
</dbReference>
<evidence type="ECO:0000256" key="4">
    <source>
        <dbReference type="ARBA" id="ARBA00022723"/>
    </source>
</evidence>
<comment type="pathway">
    <text evidence="11">Porphyrin-containing compound metabolism.</text>
</comment>
<feature type="transmembrane region" description="Helical" evidence="12">
    <location>
        <begin position="182"/>
        <end position="203"/>
    </location>
</feature>
<keyword evidence="9 12" id="KW-0472">Membrane</keyword>
<feature type="transmembrane region" description="Helical" evidence="12">
    <location>
        <begin position="135"/>
        <end position="155"/>
    </location>
</feature>
<evidence type="ECO:0000256" key="3">
    <source>
        <dbReference type="ARBA" id="ARBA00022692"/>
    </source>
</evidence>
<keyword evidence="14" id="KW-1185">Reference proteome</keyword>
<keyword evidence="10" id="KW-1015">Disulfide bond</keyword>
<name>A0A5B1CM19_9BACT</name>
<proteinExistence type="predicted"/>
<accession>A0A5B1CM19</accession>
<evidence type="ECO:0000256" key="5">
    <source>
        <dbReference type="ARBA" id="ARBA00022989"/>
    </source>
</evidence>